<name>A0A0Q4B4Z8_9BACT</name>
<dbReference type="Proteomes" id="UP000054172">
    <property type="component" value="Unassembled WGS sequence"/>
</dbReference>
<dbReference type="PATRIC" id="fig|1702214.3.peg.1583"/>
<protein>
    <submittedName>
        <fullName evidence="1">Uncharacterized protein</fullName>
    </submittedName>
</protein>
<gene>
    <name evidence="1" type="ORF">AL399_09315</name>
</gene>
<evidence type="ECO:0000313" key="1">
    <source>
        <dbReference type="EMBL" id="KQM08080.1"/>
    </source>
</evidence>
<comment type="caution">
    <text evidence="1">The sequence shown here is derived from an EMBL/GenBank/DDBJ whole genome shotgun (WGS) entry which is preliminary data.</text>
</comment>
<reference evidence="1" key="1">
    <citation type="submission" date="2015-08" db="EMBL/GenBank/DDBJ databases">
        <title>Candidatus Bacteriodes Periocalifornicus.</title>
        <authorList>
            <person name="McLean J.S."/>
            <person name="Kelley S."/>
        </authorList>
    </citation>
    <scope>NUCLEOTIDE SEQUENCE [LARGE SCALE GENOMIC DNA]</scope>
    <source>
        <strain evidence="1">12B</strain>
    </source>
</reference>
<dbReference type="STRING" id="1702214.AL399_09315"/>
<feature type="non-terminal residue" evidence="1">
    <location>
        <position position="108"/>
    </location>
</feature>
<proteinExistence type="predicted"/>
<sequence>DVKIGAQVVQDFRYNDHDAIIPLLFQSGYLTIKNTIARATIFQLGYPNEEVRFGFLHELLPLYSSLTRTNIDIVVLELYELFDKGDLAGAMKHVSVILAGIIYGNIPN</sequence>
<organism evidence="1 2">
    <name type="scientific">Candidatus [Bacteroides] periocalifornicus</name>
    <dbReference type="NCBI Taxonomy" id="1702214"/>
    <lineage>
        <taxon>Bacteria</taxon>
        <taxon>Pseudomonadati</taxon>
        <taxon>Bacteroidota</taxon>
    </lineage>
</organism>
<dbReference type="AlphaFoldDB" id="A0A0Q4B4Z8"/>
<evidence type="ECO:0000313" key="2">
    <source>
        <dbReference type="Proteomes" id="UP000054172"/>
    </source>
</evidence>
<accession>A0A0Q4B4Z8</accession>
<keyword evidence="2" id="KW-1185">Reference proteome</keyword>
<feature type="non-terminal residue" evidence="1">
    <location>
        <position position="1"/>
    </location>
</feature>
<dbReference type="EMBL" id="LIIK01000103">
    <property type="protein sequence ID" value="KQM08080.1"/>
    <property type="molecule type" value="Genomic_DNA"/>
</dbReference>